<dbReference type="SUPFAM" id="SSF46785">
    <property type="entry name" value="Winged helix' DNA-binding domain"/>
    <property type="match status" value="1"/>
</dbReference>
<dbReference type="InterPro" id="IPR052509">
    <property type="entry name" value="Metal_resp_DNA-bind_regulator"/>
</dbReference>
<dbReference type="PANTHER" id="PTHR33169:SF13">
    <property type="entry name" value="PADR-FAMILY TRANSCRIPTIONAL REGULATOR"/>
    <property type="match status" value="1"/>
</dbReference>
<name>A0ABP8DXA9_9MICO</name>
<dbReference type="InterPro" id="IPR036390">
    <property type="entry name" value="WH_DNA-bd_sf"/>
</dbReference>
<reference evidence="3" key="1">
    <citation type="journal article" date="2019" name="Int. J. Syst. Evol. Microbiol.">
        <title>The Global Catalogue of Microorganisms (GCM) 10K type strain sequencing project: providing services to taxonomists for standard genome sequencing and annotation.</title>
        <authorList>
            <consortium name="The Broad Institute Genomics Platform"/>
            <consortium name="The Broad Institute Genome Sequencing Center for Infectious Disease"/>
            <person name="Wu L."/>
            <person name="Ma J."/>
        </authorList>
    </citation>
    <scope>NUCLEOTIDE SEQUENCE [LARGE SCALE GENOMIC DNA]</scope>
    <source>
        <strain evidence="3">JCM 17442</strain>
    </source>
</reference>
<proteinExistence type="predicted"/>
<protein>
    <recommendedName>
        <fullName evidence="1">Transcription regulator PadR N-terminal domain-containing protein</fullName>
    </recommendedName>
</protein>
<dbReference type="Gene3D" id="1.10.10.10">
    <property type="entry name" value="Winged helix-like DNA-binding domain superfamily/Winged helix DNA-binding domain"/>
    <property type="match status" value="1"/>
</dbReference>
<evidence type="ECO:0000313" key="2">
    <source>
        <dbReference type="EMBL" id="GAA4264614.1"/>
    </source>
</evidence>
<feature type="domain" description="Transcription regulator PadR N-terminal" evidence="1">
    <location>
        <begin position="12"/>
        <end position="85"/>
    </location>
</feature>
<sequence length="109" mass="11893">MTLEMREPTFVILSSLAAGPRHGYGIITDAAALTDDTLRLQAGTLYAALDRLRVDGLVEVASEEIVQGRLRRSFALTENGRARLSAEAERRRRGAETALRRLRVTGVGA</sequence>
<dbReference type="InterPro" id="IPR005149">
    <property type="entry name" value="Tscrpt_reg_PadR_N"/>
</dbReference>
<dbReference type="Proteomes" id="UP001501594">
    <property type="component" value="Unassembled WGS sequence"/>
</dbReference>
<gene>
    <name evidence="2" type="ORF">GCM10022256_02260</name>
</gene>
<dbReference type="InterPro" id="IPR036388">
    <property type="entry name" value="WH-like_DNA-bd_sf"/>
</dbReference>
<dbReference type="Pfam" id="PF03551">
    <property type="entry name" value="PadR"/>
    <property type="match status" value="1"/>
</dbReference>
<dbReference type="PANTHER" id="PTHR33169">
    <property type="entry name" value="PADR-FAMILY TRANSCRIPTIONAL REGULATOR"/>
    <property type="match status" value="1"/>
</dbReference>
<comment type="caution">
    <text evidence="2">The sequence shown here is derived from an EMBL/GenBank/DDBJ whole genome shotgun (WGS) entry which is preliminary data.</text>
</comment>
<organism evidence="2 3">
    <name type="scientific">Frondihabitans peucedani</name>
    <dbReference type="NCBI Taxonomy" id="598626"/>
    <lineage>
        <taxon>Bacteria</taxon>
        <taxon>Bacillati</taxon>
        <taxon>Actinomycetota</taxon>
        <taxon>Actinomycetes</taxon>
        <taxon>Micrococcales</taxon>
        <taxon>Microbacteriaceae</taxon>
        <taxon>Frondihabitans</taxon>
    </lineage>
</organism>
<keyword evidence="3" id="KW-1185">Reference proteome</keyword>
<dbReference type="EMBL" id="BAABAU010000001">
    <property type="protein sequence ID" value="GAA4264614.1"/>
    <property type="molecule type" value="Genomic_DNA"/>
</dbReference>
<evidence type="ECO:0000313" key="3">
    <source>
        <dbReference type="Proteomes" id="UP001501594"/>
    </source>
</evidence>
<dbReference type="RefSeq" id="WP_344793202.1">
    <property type="nucleotide sequence ID" value="NZ_BAABAU010000001.1"/>
</dbReference>
<evidence type="ECO:0000259" key="1">
    <source>
        <dbReference type="Pfam" id="PF03551"/>
    </source>
</evidence>
<accession>A0ABP8DXA9</accession>